<proteinExistence type="predicted"/>
<dbReference type="OrthoDB" id="6402943at2"/>
<feature type="region of interest" description="Disordered" evidence="1">
    <location>
        <begin position="78"/>
        <end position="180"/>
    </location>
</feature>
<sequence>MGDQAYLVALTGERVEGVDLATARSNLASLFRITEARAAAMLSGKPVVIKKGVDEVTARRYQASLREAGVLARLMACAPEPDPSSTSTEDPGEPPIPSGAEAQIPEAGWTLAPVGTDLSDREEPPPLEVDLSELTLAEPGVTLGTPRDHPPLKVDTSDLTLASVPNEDGPSSEGSDNPRQ</sequence>
<organism evidence="2 3">
    <name type="scientific">Ectothiorhodospira marina</name>
    <dbReference type="NCBI Taxonomy" id="1396821"/>
    <lineage>
        <taxon>Bacteria</taxon>
        <taxon>Pseudomonadati</taxon>
        <taxon>Pseudomonadota</taxon>
        <taxon>Gammaproteobacteria</taxon>
        <taxon>Chromatiales</taxon>
        <taxon>Ectothiorhodospiraceae</taxon>
        <taxon>Ectothiorhodospira</taxon>
    </lineage>
</organism>
<dbReference type="RefSeq" id="WP_090251816.1">
    <property type="nucleotide sequence ID" value="NZ_FOAA01000004.1"/>
</dbReference>
<evidence type="ECO:0000313" key="2">
    <source>
        <dbReference type="EMBL" id="SEK69512.1"/>
    </source>
</evidence>
<dbReference type="STRING" id="1396821.SAMN05444515_10484"/>
<protein>
    <submittedName>
        <fullName evidence="2">Uncharacterized protein</fullName>
    </submittedName>
</protein>
<gene>
    <name evidence="2" type="ORF">SAMN05444515_10484</name>
</gene>
<dbReference type="Proteomes" id="UP000199256">
    <property type="component" value="Unassembled WGS sequence"/>
</dbReference>
<feature type="compositionally biased region" description="Basic and acidic residues" evidence="1">
    <location>
        <begin position="146"/>
        <end position="156"/>
    </location>
</feature>
<reference evidence="3" key="1">
    <citation type="submission" date="2016-10" db="EMBL/GenBank/DDBJ databases">
        <authorList>
            <person name="Varghese N."/>
            <person name="Submissions S."/>
        </authorList>
    </citation>
    <scope>NUCLEOTIDE SEQUENCE [LARGE SCALE GENOMIC DNA]</scope>
    <source>
        <strain evidence="3">DSM 241</strain>
    </source>
</reference>
<name>A0A1H7J5P9_9GAMM</name>
<dbReference type="EMBL" id="FOAA01000004">
    <property type="protein sequence ID" value="SEK69512.1"/>
    <property type="molecule type" value="Genomic_DNA"/>
</dbReference>
<accession>A0A1H7J5P9</accession>
<evidence type="ECO:0000313" key="3">
    <source>
        <dbReference type="Proteomes" id="UP000199256"/>
    </source>
</evidence>
<dbReference type="AlphaFoldDB" id="A0A1H7J5P9"/>
<keyword evidence="3" id="KW-1185">Reference proteome</keyword>
<evidence type="ECO:0000256" key="1">
    <source>
        <dbReference type="SAM" id="MobiDB-lite"/>
    </source>
</evidence>